<evidence type="ECO:0008006" key="4">
    <source>
        <dbReference type="Google" id="ProtNLM"/>
    </source>
</evidence>
<evidence type="ECO:0000313" key="3">
    <source>
        <dbReference type="Proteomes" id="UP001197093"/>
    </source>
</evidence>
<dbReference type="SUPFAM" id="SSF56112">
    <property type="entry name" value="Protein kinase-like (PK-like)"/>
    <property type="match status" value="1"/>
</dbReference>
<dbReference type="Proteomes" id="UP001197093">
    <property type="component" value="Unassembled WGS sequence"/>
</dbReference>
<dbReference type="InterPro" id="IPR011009">
    <property type="entry name" value="Kinase-like_dom_sf"/>
</dbReference>
<accession>A0AAD4FC44</accession>
<proteinExistence type="predicted"/>
<organism evidence="2 3">
    <name type="scientific">Staphylotrichum longicolle</name>
    <dbReference type="NCBI Taxonomy" id="669026"/>
    <lineage>
        <taxon>Eukaryota</taxon>
        <taxon>Fungi</taxon>
        <taxon>Dikarya</taxon>
        <taxon>Ascomycota</taxon>
        <taxon>Pezizomycotina</taxon>
        <taxon>Sordariomycetes</taxon>
        <taxon>Sordariomycetidae</taxon>
        <taxon>Sordariales</taxon>
        <taxon>Chaetomiaceae</taxon>
        <taxon>Staphylotrichum</taxon>
    </lineage>
</organism>
<sequence length="708" mass="77884">MDLTSEIFTAILSPLAAFLPPSNPPPESVANNLQESPTAATTTTTATTAITNLSSNNTTPSQPSPLPLPTARWHLHGVDPTGRRFFATPHFALGKPPLRIDVYLPPIEDYPPALRAVVKPEEAIYRRGKVAVSDLAVGRHLLGVLERWEREMGEGVLEGLWWGMPFGSCISVDFGDGGEGRGEVVLVPGYGVEQGMLGVEALKGMWGEGLAWEGVEVVEWERLGFVRQVHEVISLVVVDGREAVFKSVLEEQRYMYNELKMLLSLKPHPNVVPRPLGVVTKKARFGNRRGVTEAFVHVNSHGPAGFYPDLKPDNIVLREDTDTGMLDAVLIDLEQRGGWFAWSPPEVAYVEYLEILVDDSGTPEGDLKDEIMGQLREYYDDPGWSPGAVGQRYLNAEGGFSAPWLALLKKREAGGEQKDLLERAQVFMLGKLLWCIFEGQSMVRLPGVVLRAALSNAEFATVSREDTLDAARRFWLAEVERARAYIREVLALREALKNLENGSLTIAQTLIDPHTLGAVKELARTLASVAALTLLSLASAPFASATCRFQETGFMAKKWRLSTYSSQNCINKVQDVTKSGFGTWCIDIPNTTRSFIFSVGGGYNELNWEDCSIFFKTSNSCSGDQVGRSKGAWLKDKLTANGERMASAYVQCTRLLNKREGVDGEGDRKFVRGDDGQWYEEVADGVVVKARESAEELEADVEAAAEVV</sequence>
<name>A0AAD4FC44_9PEZI</name>
<keyword evidence="3" id="KW-1185">Reference proteome</keyword>
<evidence type="ECO:0000256" key="1">
    <source>
        <dbReference type="SAM" id="MobiDB-lite"/>
    </source>
</evidence>
<feature type="region of interest" description="Disordered" evidence="1">
    <location>
        <begin position="22"/>
        <end position="43"/>
    </location>
</feature>
<dbReference type="AlphaFoldDB" id="A0AAD4FC44"/>
<gene>
    <name evidence="2" type="ORF">NEMBOFW57_004669</name>
</gene>
<dbReference type="EMBL" id="JAHCVI010000001">
    <property type="protein sequence ID" value="KAG7294593.1"/>
    <property type="molecule type" value="Genomic_DNA"/>
</dbReference>
<comment type="caution">
    <text evidence="2">The sequence shown here is derived from an EMBL/GenBank/DDBJ whole genome shotgun (WGS) entry which is preliminary data.</text>
</comment>
<reference evidence="2" key="1">
    <citation type="submission" date="2023-02" db="EMBL/GenBank/DDBJ databases">
        <authorList>
            <person name="Palmer J.M."/>
        </authorList>
    </citation>
    <scope>NUCLEOTIDE SEQUENCE</scope>
    <source>
        <strain evidence="2">FW57</strain>
    </source>
</reference>
<protein>
    <recommendedName>
        <fullName evidence="4">Protein kinase domain-containing protein</fullName>
    </recommendedName>
</protein>
<evidence type="ECO:0000313" key="2">
    <source>
        <dbReference type="EMBL" id="KAG7294593.1"/>
    </source>
</evidence>